<feature type="region of interest" description="Disordered" evidence="3">
    <location>
        <begin position="1"/>
        <end position="63"/>
    </location>
</feature>
<dbReference type="Proteomes" id="UP000757232">
    <property type="component" value="Unassembled WGS sequence"/>
</dbReference>
<dbReference type="PROSITE" id="PS51450">
    <property type="entry name" value="LRR"/>
    <property type="match status" value="3"/>
</dbReference>
<name>A0A9Q5N904_SANBA</name>
<dbReference type="Gene3D" id="3.80.10.10">
    <property type="entry name" value="Ribonuclease Inhibitor"/>
    <property type="match status" value="3"/>
</dbReference>
<dbReference type="Pfam" id="PF13855">
    <property type="entry name" value="LRR_8"/>
    <property type="match status" value="2"/>
</dbReference>
<feature type="compositionally biased region" description="Polar residues" evidence="3">
    <location>
        <begin position="467"/>
        <end position="478"/>
    </location>
</feature>
<comment type="caution">
    <text evidence="4">The sequence shown here is derived from an EMBL/GenBank/DDBJ whole genome shotgun (WGS) entry which is preliminary data.</text>
</comment>
<dbReference type="GO" id="GO:1902412">
    <property type="term" value="P:regulation of mitotic cytokinesis"/>
    <property type="evidence" value="ECO:0007669"/>
    <property type="project" value="TreeGrafter"/>
</dbReference>
<feature type="region of interest" description="Disordered" evidence="3">
    <location>
        <begin position="846"/>
        <end position="902"/>
    </location>
</feature>
<organism evidence="4 5">
    <name type="scientific">Sanghuangporus baumii</name>
    <name type="common">Phellinus baumii</name>
    <dbReference type="NCBI Taxonomy" id="108892"/>
    <lineage>
        <taxon>Eukaryota</taxon>
        <taxon>Fungi</taxon>
        <taxon>Dikarya</taxon>
        <taxon>Basidiomycota</taxon>
        <taxon>Agaricomycotina</taxon>
        <taxon>Agaricomycetes</taxon>
        <taxon>Hymenochaetales</taxon>
        <taxon>Hymenochaetaceae</taxon>
        <taxon>Sanghuangporus</taxon>
    </lineage>
</organism>
<feature type="compositionally biased region" description="Polar residues" evidence="3">
    <location>
        <begin position="238"/>
        <end position="269"/>
    </location>
</feature>
<evidence type="ECO:0000256" key="3">
    <source>
        <dbReference type="SAM" id="MobiDB-lite"/>
    </source>
</evidence>
<dbReference type="InterPro" id="IPR052574">
    <property type="entry name" value="CDIRP"/>
</dbReference>
<feature type="compositionally biased region" description="Polar residues" evidence="3">
    <location>
        <begin position="50"/>
        <end position="60"/>
    </location>
</feature>
<dbReference type="InterPro" id="IPR003591">
    <property type="entry name" value="Leu-rich_rpt_typical-subtyp"/>
</dbReference>
<dbReference type="SMART" id="SM00369">
    <property type="entry name" value="LRR_TYP"/>
    <property type="match status" value="6"/>
</dbReference>
<feature type="compositionally biased region" description="Low complexity" evidence="3">
    <location>
        <begin position="300"/>
        <end position="311"/>
    </location>
</feature>
<dbReference type="InterPro" id="IPR032675">
    <property type="entry name" value="LRR_dom_sf"/>
</dbReference>
<dbReference type="GO" id="GO:0031028">
    <property type="term" value="P:septation initiation signaling"/>
    <property type="evidence" value="ECO:0007669"/>
    <property type="project" value="TreeGrafter"/>
</dbReference>
<evidence type="ECO:0008006" key="6">
    <source>
        <dbReference type="Google" id="ProtNLM"/>
    </source>
</evidence>
<reference evidence="4" key="1">
    <citation type="submission" date="2016-06" db="EMBL/GenBank/DDBJ databases">
        <title>Draft Genome sequence of the fungus Inonotus baumii.</title>
        <authorList>
            <person name="Zhu H."/>
            <person name="Lin W."/>
        </authorList>
    </citation>
    <scope>NUCLEOTIDE SEQUENCE</scope>
    <source>
        <strain evidence="4">821</strain>
    </source>
</reference>
<feature type="compositionally biased region" description="Polar residues" evidence="3">
    <location>
        <begin position="678"/>
        <end position="689"/>
    </location>
</feature>
<feature type="compositionally biased region" description="Basic and acidic residues" evidence="3">
    <location>
        <begin position="701"/>
        <end position="714"/>
    </location>
</feature>
<gene>
    <name evidence="4" type="ORF">A7U60_g7903</name>
</gene>
<keyword evidence="2" id="KW-0677">Repeat</keyword>
<evidence type="ECO:0000256" key="2">
    <source>
        <dbReference type="ARBA" id="ARBA00022737"/>
    </source>
</evidence>
<feature type="compositionally biased region" description="Acidic residues" evidence="3">
    <location>
        <begin position="780"/>
        <end position="805"/>
    </location>
</feature>
<dbReference type="SUPFAM" id="SSF52058">
    <property type="entry name" value="L domain-like"/>
    <property type="match status" value="1"/>
</dbReference>
<keyword evidence="5" id="KW-1185">Reference proteome</keyword>
<feature type="compositionally biased region" description="Basic and acidic residues" evidence="3">
    <location>
        <begin position="8"/>
        <end position="19"/>
    </location>
</feature>
<dbReference type="GO" id="GO:0061499">
    <property type="term" value="C:outer plaque of mitotic spindle pole body"/>
    <property type="evidence" value="ECO:0007669"/>
    <property type="project" value="TreeGrafter"/>
</dbReference>
<dbReference type="OrthoDB" id="7451790at2759"/>
<evidence type="ECO:0000313" key="5">
    <source>
        <dbReference type="Proteomes" id="UP000757232"/>
    </source>
</evidence>
<evidence type="ECO:0000313" key="4">
    <source>
        <dbReference type="EMBL" id="OCB84949.1"/>
    </source>
</evidence>
<dbReference type="SMART" id="SM00365">
    <property type="entry name" value="LRR_SD22"/>
    <property type="match status" value="5"/>
</dbReference>
<sequence length="1577" mass="172917">MSGLVTFHNDKEALHDMGPEGKAAPAWQTDDLADEWIEDDEDVEEVNEPASRQPQQGTRTMHTDAQRSHNFGTTNICLDRACEATEQTTQVGTFVVHSDLPSVHLPQTPALGKKGGIKDIFSPLQLERLFEPPSPPKLPLPFTPKSQQRIASTSHFLMSSRPAKPSKLSQVVGASTGDGEAEVAGQADKQEDRPAETEIPTIITFGQVKSSPGCRFTFSVPRSTQRFPARVNFGTPVALSSTPNNKSHNRLTQKTPFSTSQPSTEHQLNPNDSRLRLFQFQYDTFTREHLSAIVDSFGVSSPSNISNSRQSAGTMLPRSPPKQDGREDVETFSRLRAAKRLKLTPPLELTPIGTLQPASQGQRLAMRRDYVGEARSFMQKIKRARGLSLVSAADVQDQESVCPQPLVYSANTRVPSTRSDKLLPSESFSTATVNIENTLASKTSSMAYRKQAEDLMAKIKSDPQAASGRSDTSVVSQKSLEDVPRIRERSWAPSPETRPVSPVAKCIENKENLDPDIDHDPPSYAASIALNKDQLRNPFMVGNQPQILANSNRQGIVVMPVTIPEEISPAIADRIRSPNPAFVAPPAGLGNTRFSTQLRSASINEDLNRLVSTGSTVTTATTLTVGSADSCVKHAGPQMVRIAPADLPSIPERVGGMVFDRSLGRWMKERGSSDKTATRSSVRRSSQGSIPGMEGFTESEDPFRDIESLRDGESNHSPPEDAADAGLDETNRSQDENDGTEDMHIISSDSDSFDDSEDAQVSTFTFDRPSTGVVQVMTGQEDDLGESDEDAAALESEDESEVDDGEPSHGEGDDEALYDNMASMSIQEDQPGLEEGISTAFVDAKAQHRRGNTDPARFRNQPNNMVTPKRPHGRVARPPRSALKSASVTPISKGGRSVSFSDGRKEGKIIGLHPDQGRSEVTSRALDVPQAINLPAASARSKRIMEMLDDLEESSVDDEQQNAGQQYMMAETMPHVPLGIRKDEGQLAVASPRSFARSRTIRRPGQSSPRRVNTSSRANATFLTECSFGVAHDRLVEVITDVQPFEPYWDSLTVLDLSSKRLDSVARLKEFLPKLDSLSLNGNLLSWLSGIPGTVRTLSVTSNALTSLTSFGHLKNLENLDISHNDIDSLQQLKCLSHLRELRADGNKITELDGLEDFDGLLKLSLESNQLHEAHLAKFRWSRLELLNLANNQIETVTGLEAAPALVSLSLDNNFLSTFDQTEEVAEQARVKNRDLRILHKLRTLRLSGNRLTYLNVARFPNLRTFEGKVKEDCRGGSVAFTVFASLRISAREIKTLLECVILAWNPLPLLFGIDTQACYNLVYLELAACRLASLPAEFSSLLPNIRALNLNYNFLESDEISRGLAGLKRLRKLTIVGNRMTGTKVLVKMLSAMGQDIEMLDFRMNPCTLGWYLPLLVQDKDNGALLQPSEPLKEKHHAPFTSALPPIGRLSAEVPEGSEEAAKRRSGIVPSLLPSSGVDGPVGIGYRTACSNGKNNKRCASQWEALDAQFRRGLPDKAYAGRLAYRGLIMRACPQITVLDGVRISEKERRKAEALLMRVLKETMVAGVPSHALGQR</sequence>
<accession>A0A9Q5N904</accession>
<dbReference type="EMBL" id="LNZH02000212">
    <property type="protein sequence ID" value="OCB84949.1"/>
    <property type="molecule type" value="Genomic_DNA"/>
</dbReference>
<protein>
    <recommendedName>
        <fullName evidence="6">Septation initiation network scaffold protein cdc11</fullName>
    </recommendedName>
</protein>
<dbReference type="PANTHER" id="PTHR47566">
    <property type="match status" value="1"/>
</dbReference>
<feature type="region of interest" description="Disordered" evidence="3">
    <location>
        <begin position="159"/>
        <end position="195"/>
    </location>
</feature>
<feature type="region of interest" description="Disordered" evidence="3">
    <location>
        <begin position="460"/>
        <end position="481"/>
    </location>
</feature>
<evidence type="ECO:0000256" key="1">
    <source>
        <dbReference type="ARBA" id="ARBA00022614"/>
    </source>
</evidence>
<feature type="region of interest" description="Disordered" evidence="3">
    <location>
        <begin position="300"/>
        <end position="328"/>
    </location>
</feature>
<keyword evidence="1" id="KW-0433">Leucine-rich repeat</keyword>
<dbReference type="GO" id="GO:0035591">
    <property type="term" value="F:signaling adaptor activity"/>
    <property type="evidence" value="ECO:0007669"/>
    <property type="project" value="TreeGrafter"/>
</dbReference>
<feature type="compositionally biased region" description="Acidic residues" evidence="3">
    <location>
        <begin position="31"/>
        <end position="47"/>
    </location>
</feature>
<dbReference type="PANTHER" id="PTHR47566:SF1">
    <property type="entry name" value="PROTEIN NUD1"/>
    <property type="match status" value="1"/>
</dbReference>
<proteinExistence type="predicted"/>
<dbReference type="InterPro" id="IPR001611">
    <property type="entry name" value="Leu-rich_rpt"/>
</dbReference>
<feature type="region of interest" description="Disordered" evidence="3">
    <location>
        <begin position="669"/>
        <end position="820"/>
    </location>
</feature>
<feature type="region of interest" description="Disordered" evidence="3">
    <location>
        <begin position="235"/>
        <end position="269"/>
    </location>
</feature>